<dbReference type="NCBIfam" id="TIGR02136">
    <property type="entry name" value="ptsS_2"/>
    <property type="match status" value="1"/>
</dbReference>
<dbReference type="CDD" id="cd13653">
    <property type="entry name" value="PBP2_phosphate_like_1"/>
    <property type="match status" value="1"/>
</dbReference>
<keyword evidence="4" id="KW-0574">Periplasm</keyword>
<comment type="subcellular location">
    <subcellularLocation>
        <location evidence="4">Periplasm</location>
    </subcellularLocation>
    <subcellularLocation>
        <location evidence="4">Secreted</location>
    </subcellularLocation>
</comment>
<dbReference type="Pfam" id="PF12849">
    <property type="entry name" value="PBP_like_2"/>
    <property type="match status" value="1"/>
</dbReference>
<dbReference type="InterPro" id="IPR011862">
    <property type="entry name" value="Phos-bd"/>
</dbReference>
<gene>
    <name evidence="6" type="ORF">O1Q98_17000</name>
</gene>
<keyword evidence="4" id="KW-0964">Secreted</keyword>
<keyword evidence="7" id="KW-1185">Reference proteome</keyword>
<reference evidence="6 7" key="1">
    <citation type="submission" date="2022-12" db="EMBL/GenBank/DDBJ databases">
        <title>Complete genome sequencing of Dickeya lacustris type strain LMG30899.</title>
        <authorList>
            <person name="Dobhal S."/>
            <person name="Arizala D."/>
            <person name="Arif M."/>
        </authorList>
    </citation>
    <scope>NUCLEOTIDE SEQUENCE [LARGE SCALE GENOMIC DNA]</scope>
    <source>
        <strain evidence="6 7">LMG30899</strain>
    </source>
</reference>
<evidence type="ECO:0000256" key="3">
    <source>
        <dbReference type="ARBA" id="ARBA00022729"/>
    </source>
</evidence>
<dbReference type="RefSeq" id="WP_240632732.1">
    <property type="nucleotide sequence ID" value="NZ_CP114280.1"/>
</dbReference>
<dbReference type="PANTHER" id="PTHR30570:SF6">
    <property type="entry name" value="PHOSPHATE-BINDING PROTEIN PSTS"/>
    <property type="match status" value="1"/>
</dbReference>
<keyword evidence="4" id="KW-0592">Phosphate transport</keyword>
<evidence type="ECO:0000313" key="6">
    <source>
        <dbReference type="EMBL" id="WFN55291.1"/>
    </source>
</evidence>
<dbReference type="Proteomes" id="UP001219630">
    <property type="component" value="Chromosome"/>
</dbReference>
<keyword evidence="2 4" id="KW-0813">Transport</keyword>
<accession>A0ABY8G5R2</accession>
<dbReference type="PANTHER" id="PTHR30570">
    <property type="entry name" value="PERIPLASMIC PHOSPHATE BINDING COMPONENT OF PHOSPHATE ABC TRANSPORTER"/>
    <property type="match status" value="1"/>
</dbReference>
<evidence type="ECO:0000313" key="7">
    <source>
        <dbReference type="Proteomes" id="UP001219630"/>
    </source>
</evidence>
<feature type="domain" description="PBP" evidence="5">
    <location>
        <begin position="36"/>
        <end position="291"/>
    </location>
</feature>
<name>A0ABY8G5R2_9GAMM</name>
<evidence type="ECO:0000256" key="2">
    <source>
        <dbReference type="ARBA" id="ARBA00022448"/>
    </source>
</evidence>
<feature type="chain" id="PRO_5044998304" description="Phosphate-binding protein" evidence="4">
    <location>
        <begin position="30"/>
        <end position="325"/>
    </location>
</feature>
<comment type="similarity">
    <text evidence="1 4">Belongs to the PstS family.</text>
</comment>
<dbReference type="SUPFAM" id="SSF53850">
    <property type="entry name" value="Periplasmic binding protein-like II"/>
    <property type="match status" value="1"/>
</dbReference>
<evidence type="ECO:0000259" key="5">
    <source>
        <dbReference type="Pfam" id="PF12849"/>
    </source>
</evidence>
<proteinExistence type="inferred from homology"/>
<feature type="signal peptide" evidence="4">
    <location>
        <begin position="1"/>
        <end position="29"/>
    </location>
</feature>
<comment type="function">
    <text evidence="4">Involved in the system for phosphate transport across the cytoplasmic membrane.</text>
</comment>
<keyword evidence="3 4" id="KW-0732">Signal</keyword>
<dbReference type="InterPro" id="IPR050811">
    <property type="entry name" value="Phosphate_ABC_transporter"/>
</dbReference>
<dbReference type="EMBL" id="CP114280">
    <property type="protein sequence ID" value="WFN55291.1"/>
    <property type="molecule type" value="Genomic_DNA"/>
</dbReference>
<dbReference type="InterPro" id="IPR024370">
    <property type="entry name" value="PBP_domain"/>
</dbReference>
<organism evidence="6 7">
    <name type="scientific">Dickeya lacustris</name>
    <dbReference type="NCBI Taxonomy" id="2259638"/>
    <lineage>
        <taxon>Bacteria</taxon>
        <taxon>Pseudomonadati</taxon>
        <taxon>Pseudomonadota</taxon>
        <taxon>Gammaproteobacteria</taxon>
        <taxon>Enterobacterales</taxon>
        <taxon>Pectobacteriaceae</taxon>
        <taxon>Dickeya</taxon>
    </lineage>
</organism>
<evidence type="ECO:0000256" key="1">
    <source>
        <dbReference type="ARBA" id="ARBA00008725"/>
    </source>
</evidence>
<dbReference type="Gene3D" id="3.40.190.10">
    <property type="entry name" value="Periplasmic binding protein-like II"/>
    <property type="match status" value="2"/>
</dbReference>
<protein>
    <recommendedName>
        <fullName evidence="4">Phosphate-binding protein</fullName>
    </recommendedName>
</protein>
<evidence type="ECO:0000256" key="4">
    <source>
        <dbReference type="RuleBase" id="RU367119"/>
    </source>
</evidence>
<sequence>MTFTCRLCASLLCRLCTLLLCLFSQCGIAAMPSMLAGNLSSAGSDTLANLMTFWAADFTQHYPGVNVQIQAAGSSSAPTALAAGAAQLGPMSRPMKSSEIALFEQHYGYPPTAVPVALDALVVLVNQDNPLPGLTLRQLDAIFSITRRCGAGSALQRWHELGLTGVWQQRALLRYGRNSASGTYGFFKQRALCGGDFLSQVNELPGSASVVQAVAASVNAIGYASIGFRASGVRVVPLADGETGDYVLPTAETIRSGRYPYTRYLYIYINKVPGRPLEPLTAAFLDRVLSPQGQALVSQDGYLPLPESTREQVRQQLALMDVPAS</sequence>